<evidence type="ECO:0000256" key="6">
    <source>
        <dbReference type="ARBA" id="ARBA00037985"/>
    </source>
</evidence>
<keyword evidence="10" id="KW-1185">Reference proteome</keyword>
<reference evidence="9" key="1">
    <citation type="submission" date="2020-05" db="UniProtKB">
        <authorList>
            <consortium name="EnsemblMetazoa"/>
        </authorList>
    </citation>
    <scope>IDENTIFICATION</scope>
    <source>
        <strain evidence="9">Jacobina</strain>
    </source>
</reference>
<dbReference type="GO" id="GO:1990904">
    <property type="term" value="C:ribonucleoprotein complex"/>
    <property type="evidence" value="ECO:0007669"/>
    <property type="project" value="UniProtKB-KW"/>
</dbReference>
<dbReference type="InterPro" id="IPR010793">
    <property type="entry name" value="Ribosomal_mL37/mL65"/>
</dbReference>
<dbReference type="VEuPathDB" id="VectorBase:LLONM1_005431"/>
<evidence type="ECO:0000256" key="7">
    <source>
        <dbReference type="ARBA" id="ARBA00039442"/>
    </source>
</evidence>
<dbReference type="EnsemblMetazoa" id="LLOJ002477-RA">
    <property type="protein sequence ID" value="LLOJ002477-PA"/>
    <property type="gene ID" value="LLOJ002477"/>
</dbReference>
<evidence type="ECO:0000256" key="4">
    <source>
        <dbReference type="ARBA" id="ARBA00023128"/>
    </source>
</evidence>
<dbReference type="AlphaFoldDB" id="A0A1B0CDQ7"/>
<dbReference type="VEuPathDB" id="VectorBase:LLOJ002477"/>
<comment type="subcellular location">
    <subcellularLocation>
        <location evidence="1">Mitochondrion</location>
    </subcellularLocation>
</comment>
<evidence type="ECO:0000256" key="5">
    <source>
        <dbReference type="ARBA" id="ARBA00023274"/>
    </source>
</evidence>
<dbReference type="PANTHER" id="PTHR15889:SF2">
    <property type="entry name" value="LARGE RIBOSOMAL SUBUNIT PROTEIN ML37"/>
    <property type="match status" value="1"/>
</dbReference>
<organism evidence="9 10">
    <name type="scientific">Lutzomyia longipalpis</name>
    <name type="common">Sand fly</name>
    <dbReference type="NCBI Taxonomy" id="7200"/>
    <lineage>
        <taxon>Eukaryota</taxon>
        <taxon>Metazoa</taxon>
        <taxon>Ecdysozoa</taxon>
        <taxon>Arthropoda</taxon>
        <taxon>Hexapoda</taxon>
        <taxon>Insecta</taxon>
        <taxon>Pterygota</taxon>
        <taxon>Neoptera</taxon>
        <taxon>Endopterygota</taxon>
        <taxon>Diptera</taxon>
        <taxon>Nematocera</taxon>
        <taxon>Psychodoidea</taxon>
        <taxon>Psychodidae</taxon>
        <taxon>Lutzomyia</taxon>
        <taxon>Lutzomyia</taxon>
    </lineage>
</organism>
<dbReference type="GO" id="GO:0006412">
    <property type="term" value="P:translation"/>
    <property type="evidence" value="ECO:0007669"/>
    <property type="project" value="InterPro"/>
</dbReference>
<name>A0A1B0CDQ7_LUTLO</name>
<comment type="similarity">
    <text evidence="6">Belongs to the mitochondrion-specific ribosomal protein mL37 family.</text>
</comment>
<evidence type="ECO:0000313" key="9">
    <source>
        <dbReference type="EnsemblMetazoa" id="LLOJ002477-PA"/>
    </source>
</evidence>
<keyword evidence="5" id="KW-0687">Ribonucleoprotein</keyword>
<dbReference type="Pfam" id="PF07147">
    <property type="entry name" value="PDCD9"/>
    <property type="match status" value="1"/>
</dbReference>
<evidence type="ECO:0000256" key="3">
    <source>
        <dbReference type="ARBA" id="ARBA00022980"/>
    </source>
</evidence>
<keyword evidence="3" id="KW-0689">Ribosomal protein</keyword>
<evidence type="ECO:0000256" key="2">
    <source>
        <dbReference type="ARBA" id="ARBA00022946"/>
    </source>
</evidence>
<dbReference type="GO" id="GO:0003735">
    <property type="term" value="F:structural constituent of ribosome"/>
    <property type="evidence" value="ECO:0007669"/>
    <property type="project" value="InterPro"/>
</dbReference>
<dbReference type="GO" id="GO:0005840">
    <property type="term" value="C:ribosome"/>
    <property type="evidence" value="ECO:0007669"/>
    <property type="project" value="UniProtKB-KW"/>
</dbReference>
<evidence type="ECO:0000313" key="10">
    <source>
        <dbReference type="Proteomes" id="UP000092461"/>
    </source>
</evidence>
<keyword evidence="2" id="KW-0809">Transit peptide</keyword>
<accession>A0A1B0CDQ7</accession>
<dbReference type="EMBL" id="AJWK01008138">
    <property type="status" value="NOT_ANNOTATED_CDS"/>
    <property type="molecule type" value="Genomic_DNA"/>
</dbReference>
<dbReference type="GO" id="GO:0005739">
    <property type="term" value="C:mitochondrion"/>
    <property type="evidence" value="ECO:0007669"/>
    <property type="project" value="UniProtKB-SubCell"/>
</dbReference>
<dbReference type="InterPro" id="IPR052482">
    <property type="entry name" value="mtLSU_mL37"/>
</dbReference>
<proteinExistence type="inferred from homology"/>
<protein>
    <recommendedName>
        <fullName evidence="7">Large ribosomal subunit protein mL37</fullName>
    </recommendedName>
    <alternativeName>
        <fullName evidence="8">39S ribosomal protein L37, mitochondrial</fullName>
    </alternativeName>
</protein>
<evidence type="ECO:0000256" key="1">
    <source>
        <dbReference type="ARBA" id="ARBA00004173"/>
    </source>
</evidence>
<dbReference type="PANTHER" id="PTHR15889">
    <property type="entry name" value="MITOCHONDRIAL RIBOSOMAL PROTEIN L37"/>
    <property type="match status" value="1"/>
</dbReference>
<sequence length="401" mass="45921">MKFTQPLHAQHIGRMVKRFWLSASQRLIRNTEVETCADRLKGATIVDANEIFKAQSKPAPKEVIKPIPTRKYPPIYSYNTDSLLIEGLEQAQVLTKSVAVGNLPQRYTEFLDKLKIADDVHATVEMDILSAHLFDAEQKKTKRLHDPLRPAFNFPRVYGITEERKNMLILDKLIRQCERLTWNKAEILQKKILHNPLIRVVFDKDGDKIGMDLVANLLISSKKPIDPVGKTSEDINEVIPDLFPLKFTSSLKSIPNDGWETFYPLNSGNNFVTPHTVFPTFTSFTKTLHELPINQSQIRSRTLIYAFAAASSRAKQQFGADVRKLPHPIVVQSIHTNGQSYHFGVFQLNTLDLSGSDGEKNVWYETEIEDLYESCSYREAIPHLERYNPNILAKFFTFYSQ</sequence>
<dbReference type="Proteomes" id="UP000092461">
    <property type="component" value="Unassembled WGS sequence"/>
</dbReference>
<keyword evidence="4" id="KW-0496">Mitochondrion</keyword>
<evidence type="ECO:0000256" key="8">
    <source>
        <dbReference type="ARBA" id="ARBA00041617"/>
    </source>
</evidence>